<dbReference type="GO" id="GO:0004867">
    <property type="term" value="F:serine-type endopeptidase inhibitor activity"/>
    <property type="evidence" value="ECO:0007669"/>
    <property type="project" value="UniProtKB-KW"/>
</dbReference>
<keyword evidence="2" id="KW-0646">Protease inhibitor</keyword>
<dbReference type="Proteomes" id="UP000290289">
    <property type="component" value="Chromosome 15"/>
</dbReference>
<evidence type="ECO:0008006" key="6">
    <source>
        <dbReference type="Google" id="ProtNLM"/>
    </source>
</evidence>
<comment type="caution">
    <text evidence="4">The sequence shown here is derived from an EMBL/GenBank/DDBJ whole genome shotgun (WGS) entry which is preliminary data.</text>
</comment>
<name>A0A498HWB1_MALDO</name>
<organism evidence="4 5">
    <name type="scientific">Malus domestica</name>
    <name type="common">Apple</name>
    <name type="synonym">Pyrus malus</name>
    <dbReference type="NCBI Taxonomy" id="3750"/>
    <lineage>
        <taxon>Eukaryota</taxon>
        <taxon>Viridiplantae</taxon>
        <taxon>Streptophyta</taxon>
        <taxon>Embryophyta</taxon>
        <taxon>Tracheophyta</taxon>
        <taxon>Spermatophyta</taxon>
        <taxon>Magnoliopsida</taxon>
        <taxon>eudicotyledons</taxon>
        <taxon>Gunneridae</taxon>
        <taxon>Pentapetalae</taxon>
        <taxon>rosids</taxon>
        <taxon>fabids</taxon>
        <taxon>Rosales</taxon>
        <taxon>Rosaceae</taxon>
        <taxon>Amygdaloideae</taxon>
        <taxon>Maleae</taxon>
        <taxon>Malus</taxon>
    </lineage>
</organism>
<accession>A0A498HWB1</accession>
<reference evidence="4 5" key="1">
    <citation type="submission" date="2018-10" db="EMBL/GenBank/DDBJ databases">
        <title>A high-quality apple genome assembly.</title>
        <authorList>
            <person name="Hu J."/>
        </authorList>
    </citation>
    <scope>NUCLEOTIDE SEQUENCE [LARGE SCALE GENOMIC DNA]</scope>
    <source>
        <strain evidence="5">cv. HFTH1</strain>
        <tissue evidence="4">Young leaf</tissue>
    </source>
</reference>
<dbReference type="GO" id="GO:0009611">
    <property type="term" value="P:response to wounding"/>
    <property type="evidence" value="ECO:0007669"/>
    <property type="project" value="InterPro"/>
</dbReference>
<evidence type="ECO:0000256" key="1">
    <source>
        <dbReference type="ARBA" id="ARBA00008210"/>
    </source>
</evidence>
<dbReference type="EMBL" id="RDQH01000341">
    <property type="protein sequence ID" value="RXH73827.1"/>
    <property type="molecule type" value="Genomic_DNA"/>
</dbReference>
<dbReference type="PANTHER" id="PTHR33091:SF29">
    <property type="entry name" value="SUBTILISIN INHIBITOR 1"/>
    <property type="match status" value="1"/>
</dbReference>
<keyword evidence="5" id="KW-1185">Reference proteome</keyword>
<dbReference type="Pfam" id="PF00280">
    <property type="entry name" value="potato_inhibit"/>
    <property type="match status" value="1"/>
</dbReference>
<proteinExistence type="inferred from homology"/>
<comment type="similarity">
    <text evidence="1">Belongs to the protease inhibitor I13 (potato type I serine protease inhibitor) family.</text>
</comment>
<evidence type="ECO:0000256" key="3">
    <source>
        <dbReference type="ARBA" id="ARBA00022900"/>
    </source>
</evidence>
<dbReference type="PANTHER" id="PTHR33091">
    <property type="entry name" value="PROTEIN, PUTATIVE, EXPRESSED-RELATED"/>
    <property type="match status" value="1"/>
</dbReference>
<keyword evidence="3" id="KW-0722">Serine protease inhibitor</keyword>
<dbReference type="SUPFAM" id="SSF54654">
    <property type="entry name" value="CI-2 family of serine protease inhibitors"/>
    <property type="match status" value="1"/>
</dbReference>
<sequence length="171" mass="18307">MLLGDDGVVQNGAQVLLVDEARADVVGKMDGVEDAKLGQGYPEEAGGLKRSGCSVVVLRLMCIYIGTSSEGHTHHTSANQNQKKMSTWPRYPPCANDGCTNPACCGRGHQTDWPELLGKPLGKAKTVIHKTNPGVTIVVKKSGIIGVEVCCNRVYVFIDESGNVSRVPFVR</sequence>
<dbReference type="InterPro" id="IPR036354">
    <property type="entry name" value="Prot_inh_pot1_sf"/>
</dbReference>
<dbReference type="AlphaFoldDB" id="A0A498HWB1"/>
<gene>
    <name evidence="4" type="ORF">DVH24_016649</name>
</gene>
<dbReference type="InterPro" id="IPR000864">
    <property type="entry name" value="Prot_inh_pot1"/>
</dbReference>
<evidence type="ECO:0000313" key="5">
    <source>
        <dbReference type="Proteomes" id="UP000290289"/>
    </source>
</evidence>
<dbReference type="Gene3D" id="3.30.10.10">
    <property type="entry name" value="Trypsin Inhibitor V, subunit A"/>
    <property type="match status" value="1"/>
</dbReference>
<evidence type="ECO:0000313" key="4">
    <source>
        <dbReference type="EMBL" id="RXH73827.1"/>
    </source>
</evidence>
<evidence type="ECO:0000256" key="2">
    <source>
        <dbReference type="ARBA" id="ARBA00022690"/>
    </source>
</evidence>
<protein>
    <recommendedName>
        <fullName evidence="6">Proteinase inhibitor</fullName>
    </recommendedName>
</protein>